<sequence>MTLRRHRNTSCLLDRWIPNLRYSAGNGIRKLTPLSFIRRLYVILKLPRYTNRRRAGSVAHRAKRLRNLFTFEFSVSSNCSFTSRYGTVSKPKWLVGLSLTILNLHLFGSRHFPYRLVLACGRSVWGRVALQTSGNLGKATQKKGWHIVVIQGKSFFTI</sequence>
<organism evidence="1 2">
    <name type="scientific">Fusarium oxysporum f. sp. lycopersici (strain 4287 / CBS 123668 / FGSC 9935 / NRRL 34936)</name>
    <name type="common">Fusarium vascular wilt of tomato</name>
    <dbReference type="NCBI Taxonomy" id="426428"/>
    <lineage>
        <taxon>Eukaryota</taxon>
        <taxon>Fungi</taxon>
        <taxon>Dikarya</taxon>
        <taxon>Ascomycota</taxon>
        <taxon>Pezizomycotina</taxon>
        <taxon>Sordariomycetes</taxon>
        <taxon>Hypocreomycetidae</taxon>
        <taxon>Hypocreales</taxon>
        <taxon>Nectriaceae</taxon>
        <taxon>Fusarium</taxon>
        <taxon>Fusarium oxysporum species complex</taxon>
    </lineage>
</organism>
<proteinExistence type="predicted"/>
<gene>
    <name evidence="1" type="ORF">FOXG_19549</name>
</gene>
<dbReference type="GeneID" id="28960255"/>
<dbReference type="Proteomes" id="UP000009097">
    <property type="component" value="Unassembled WGS sequence"/>
</dbReference>
<evidence type="ECO:0000313" key="1">
    <source>
        <dbReference type="EMBL" id="KNB05664.1"/>
    </source>
</evidence>
<name>A0A0J9V297_FUSO4</name>
<dbReference type="KEGG" id="fox:FOXG_19549"/>
<protein>
    <submittedName>
        <fullName evidence="1">Uncharacterized protein</fullName>
    </submittedName>
</protein>
<dbReference type="RefSeq" id="XP_018243709.1">
    <property type="nucleotide sequence ID" value="XM_018399786.1"/>
</dbReference>
<reference evidence="1" key="1">
    <citation type="submission" date="2007-04" db="EMBL/GenBank/DDBJ databases">
        <authorList>
            <consortium name="The Broad Institute Genome Sequencing Platform"/>
            <person name="Birren B."/>
            <person name="Lander E."/>
            <person name="Galagan J."/>
            <person name="Nusbaum C."/>
            <person name="Devon K."/>
            <person name="Ma L.-J."/>
            <person name="Jaffe D."/>
            <person name="Butler J."/>
            <person name="Alvarez P."/>
            <person name="Gnerre S."/>
            <person name="Grabherr M."/>
            <person name="Kleber M."/>
            <person name="Mauceli E."/>
            <person name="Brockman W."/>
            <person name="MacCallum I.A."/>
            <person name="Young S."/>
            <person name="LaButti K."/>
            <person name="DeCaprio D."/>
            <person name="Crawford M."/>
            <person name="Koehrsen M."/>
            <person name="Engels R."/>
            <person name="Montgomery P."/>
            <person name="Pearson M."/>
            <person name="Howarth C."/>
            <person name="Larson L."/>
            <person name="White J."/>
            <person name="O'Leary S."/>
            <person name="Kodira C."/>
            <person name="Zeng Q."/>
            <person name="Yandava C."/>
            <person name="Alvarado L."/>
            <person name="Kistler C."/>
            <person name="Shim W.-B."/>
            <person name="Kang S."/>
            <person name="Woloshuk C."/>
        </authorList>
    </citation>
    <scope>NUCLEOTIDE SEQUENCE</scope>
    <source>
        <strain evidence="1">4287</strain>
    </source>
</reference>
<dbReference type="AlphaFoldDB" id="A0A0J9V297"/>
<evidence type="ECO:0000313" key="2">
    <source>
        <dbReference type="Proteomes" id="UP000009097"/>
    </source>
</evidence>
<dbReference type="VEuPathDB" id="FungiDB:FOXG_19549"/>
<reference evidence="1" key="2">
    <citation type="journal article" date="2010" name="Nature">
        <title>Comparative genomics reveals mobile pathogenicity chromosomes in Fusarium.</title>
        <authorList>
            <person name="Ma L.J."/>
            <person name="van der Does H.C."/>
            <person name="Borkovich K.A."/>
            <person name="Coleman J.J."/>
            <person name="Daboussi M.J."/>
            <person name="Di Pietro A."/>
            <person name="Dufresne M."/>
            <person name="Freitag M."/>
            <person name="Grabherr M."/>
            <person name="Henrissat B."/>
            <person name="Houterman P.M."/>
            <person name="Kang S."/>
            <person name="Shim W.B."/>
            <person name="Woloshuk C."/>
            <person name="Xie X."/>
            <person name="Xu J.R."/>
            <person name="Antoniw J."/>
            <person name="Baker S.E."/>
            <person name="Bluhm B.H."/>
            <person name="Breakspear A."/>
            <person name="Brown D.W."/>
            <person name="Butchko R.A."/>
            <person name="Chapman S."/>
            <person name="Coulson R."/>
            <person name="Coutinho P.M."/>
            <person name="Danchin E.G."/>
            <person name="Diener A."/>
            <person name="Gale L.R."/>
            <person name="Gardiner D.M."/>
            <person name="Goff S."/>
            <person name="Hammond-Kosack K.E."/>
            <person name="Hilburn K."/>
            <person name="Hua-Van A."/>
            <person name="Jonkers W."/>
            <person name="Kazan K."/>
            <person name="Kodira C.D."/>
            <person name="Koehrsen M."/>
            <person name="Kumar L."/>
            <person name="Lee Y.H."/>
            <person name="Li L."/>
            <person name="Manners J.M."/>
            <person name="Miranda-Saavedra D."/>
            <person name="Mukherjee M."/>
            <person name="Park G."/>
            <person name="Park J."/>
            <person name="Park S.Y."/>
            <person name="Proctor R.H."/>
            <person name="Regev A."/>
            <person name="Ruiz-Roldan M.C."/>
            <person name="Sain D."/>
            <person name="Sakthikumar S."/>
            <person name="Sykes S."/>
            <person name="Schwartz D.C."/>
            <person name="Turgeon B.G."/>
            <person name="Wapinski I."/>
            <person name="Yoder O."/>
            <person name="Young S."/>
            <person name="Zeng Q."/>
            <person name="Zhou S."/>
            <person name="Galagan J."/>
            <person name="Cuomo C.A."/>
            <person name="Kistler H.C."/>
            <person name="Rep M."/>
        </authorList>
    </citation>
    <scope>NUCLEOTIDE SEQUENCE [LARGE SCALE GENOMIC DNA]</scope>
    <source>
        <strain evidence="1">4287</strain>
    </source>
</reference>
<accession>A0A0J9V297</accession>
<dbReference type="EMBL" id="DS231703">
    <property type="protein sequence ID" value="KNB05664.1"/>
    <property type="molecule type" value="Genomic_DNA"/>
</dbReference>